<keyword evidence="5" id="KW-0539">Nucleus</keyword>
<protein>
    <recommendedName>
        <fullName evidence="10">Indole-diterpene biosynthesis protein PaxU</fullName>
    </recommendedName>
</protein>
<evidence type="ECO:0008006" key="10">
    <source>
        <dbReference type="Google" id="ProtNLM"/>
    </source>
</evidence>
<evidence type="ECO:0000256" key="4">
    <source>
        <dbReference type="ARBA" id="ARBA00023136"/>
    </source>
</evidence>
<dbReference type="Pfam" id="PF05705">
    <property type="entry name" value="DUF829"/>
    <property type="match status" value="1"/>
</dbReference>
<keyword evidence="4" id="KW-0472">Membrane</keyword>
<keyword evidence="2" id="KW-0812">Transmembrane</keyword>
<evidence type="ECO:0000256" key="1">
    <source>
        <dbReference type="ARBA" id="ARBA00004126"/>
    </source>
</evidence>
<gene>
    <name evidence="8" type="ORF">BJX66DRAFT_344796</name>
</gene>
<feature type="compositionally biased region" description="Low complexity" evidence="7">
    <location>
        <begin position="26"/>
        <end position="39"/>
    </location>
</feature>
<evidence type="ECO:0000256" key="3">
    <source>
        <dbReference type="ARBA" id="ARBA00022989"/>
    </source>
</evidence>
<dbReference type="PANTHER" id="PTHR12265">
    <property type="entry name" value="TRANSMEMBRANE PROTEIN 53"/>
    <property type="match status" value="1"/>
</dbReference>
<dbReference type="Proteomes" id="UP001610563">
    <property type="component" value="Unassembled WGS sequence"/>
</dbReference>
<comment type="subcellular location">
    <subcellularLocation>
        <location evidence="6">Endomembrane system</location>
        <topology evidence="6">Single-pass membrane protein</topology>
    </subcellularLocation>
    <subcellularLocation>
        <location evidence="1">Nucleus membrane</location>
    </subcellularLocation>
</comment>
<name>A0ABR4FK14_9EURO</name>
<comment type="caution">
    <text evidence="8">The sequence shown here is derived from an EMBL/GenBank/DDBJ whole genome shotgun (WGS) entry which is preliminary data.</text>
</comment>
<keyword evidence="9" id="KW-1185">Reference proteome</keyword>
<evidence type="ECO:0000256" key="5">
    <source>
        <dbReference type="ARBA" id="ARBA00023242"/>
    </source>
</evidence>
<evidence type="ECO:0000256" key="7">
    <source>
        <dbReference type="SAM" id="MobiDB-lite"/>
    </source>
</evidence>
<evidence type="ECO:0000313" key="8">
    <source>
        <dbReference type="EMBL" id="KAL2783584.1"/>
    </source>
</evidence>
<evidence type="ECO:0000256" key="6">
    <source>
        <dbReference type="ARBA" id="ARBA00037847"/>
    </source>
</evidence>
<evidence type="ECO:0000313" key="9">
    <source>
        <dbReference type="Proteomes" id="UP001610563"/>
    </source>
</evidence>
<reference evidence="8 9" key="1">
    <citation type="submission" date="2024-07" db="EMBL/GenBank/DDBJ databases">
        <title>Section-level genome sequencing and comparative genomics of Aspergillus sections Usti and Cavernicolus.</title>
        <authorList>
            <consortium name="Lawrence Berkeley National Laboratory"/>
            <person name="Nybo J.L."/>
            <person name="Vesth T.C."/>
            <person name="Theobald S."/>
            <person name="Frisvad J.C."/>
            <person name="Larsen T.O."/>
            <person name="Kjaerboelling I."/>
            <person name="Rothschild-Mancinelli K."/>
            <person name="Lyhne E.K."/>
            <person name="Kogle M.E."/>
            <person name="Barry K."/>
            <person name="Clum A."/>
            <person name="Na H."/>
            <person name="Ledsgaard L."/>
            <person name="Lin J."/>
            <person name="Lipzen A."/>
            <person name="Kuo A."/>
            <person name="Riley R."/>
            <person name="Mondo S."/>
            <person name="Labutti K."/>
            <person name="Haridas S."/>
            <person name="Pangalinan J."/>
            <person name="Salamov A.A."/>
            <person name="Simmons B.A."/>
            <person name="Magnuson J.K."/>
            <person name="Chen J."/>
            <person name="Drula E."/>
            <person name="Henrissat B."/>
            <person name="Wiebenga A."/>
            <person name="Lubbers R.J."/>
            <person name="Gomes A.C."/>
            <person name="Makela M.R."/>
            <person name="Stajich J."/>
            <person name="Grigoriev I.V."/>
            <person name="Mortensen U.H."/>
            <person name="De Vries R.P."/>
            <person name="Baker S.E."/>
            <person name="Andersen M.R."/>
        </authorList>
    </citation>
    <scope>NUCLEOTIDE SEQUENCE [LARGE SCALE GENOMIC DNA]</scope>
    <source>
        <strain evidence="8 9">CBS 209.92</strain>
    </source>
</reference>
<dbReference type="PANTHER" id="PTHR12265:SF30">
    <property type="entry name" value="TRANSMEMBRANE PROTEIN 53"/>
    <property type="match status" value="1"/>
</dbReference>
<keyword evidence="3" id="KW-1133">Transmembrane helix</keyword>
<dbReference type="InterPro" id="IPR008547">
    <property type="entry name" value="DUF829_TMEM53"/>
</dbReference>
<proteinExistence type="predicted"/>
<sequence length="302" mass="32651">MDSYTRTSLSLTISLYTPSAPPKSGTEATSSTASSTSDQPAPPTLILLLAWMGATRRQTESYIKGYIDLYTSTQPTFLVITSGISDFVSLSPSSTTDNARKLRPALDILATHAPEDTFVHIFSNGGVRVFSNLAAAYESVSTTTPVLLSGQRKAARFPRLAIDSAPGRLTYTETSRAVSSALPPSPLIKYPAYAFLSLILAVYLGLKTVLGWDDPLEVGARSLNDPEVVGRDGGRCYFYSNADGVVKAEFVEGHAADAKRRGLGRVEMEVFDRPVGEEKEKGGHVRHVRVDPSRYWGAVARL</sequence>
<evidence type="ECO:0000256" key="2">
    <source>
        <dbReference type="ARBA" id="ARBA00022692"/>
    </source>
</evidence>
<organism evidence="8 9">
    <name type="scientific">Aspergillus keveii</name>
    <dbReference type="NCBI Taxonomy" id="714993"/>
    <lineage>
        <taxon>Eukaryota</taxon>
        <taxon>Fungi</taxon>
        <taxon>Dikarya</taxon>
        <taxon>Ascomycota</taxon>
        <taxon>Pezizomycotina</taxon>
        <taxon>Eurotiomycetes</taxon>
        <taxon>Eurotiomycetidae</taxon>
        <taxon>Eurotiales</taxon>
        <taxon>Aspergillaceae</taxon>
        <taxon>Aspergillus</taxon>
        <taxon>Aspergillus subgen. Nidulantes</taxon>
    </lineage>
</organism>
<feature type="region of interest" description="Disordered" evidence="7">
    <location>
        <begin position="15"/>
        <end position="40"/>
    </location>
</feature>
<dbReference type="EMBL" id="JBFTWV010000225">
    <property type="protein sequence ID" value="KAL2783584.1"/>
    <property type="molecule type" value="Genomic_DNA"/>
</dbReference>
<accession>A0ABR4FK14</accession>